<feature type="domain" description="SCP2" evidence="1">
    <location>
        <begin position="76"/>
        <end position="168"/>
    </location>
</feature>
<name>A0A177TIU1_9BASI</name>
<dbReference type="OrthoDB" id="10265837at2759"/>
<accession>A0A177TIU1</accession>
<protein>
    <recommendedName>
        <fullName evidence="1">SCP2 domain-containing protein</fullName>
    </recommendedName>
</protein>
<dbReference type="Proteomes" id="UP000077521">
    <property type="component" value="Unassembled WGS sequence"/>
</dbReference>
<dbReference type="PANTHER" id="PTHR10094:SF28">
    <property type="entry name" value="SCP2 DOMAIN-CONTAINING PROTEIN"/>
    <property type="match status" value="1"/>
</dbReference>
<organism evidence="2 3">
    <name type="scientific">Tilletia indica</name>
    <dbReference type="NCBI Taxonomy" id="43049"/>
    <lineage>
        <taxon>Eukaryota</taxon>
        <taxon>Fungi</taxon>
        <taxon>Dikarya</taxon>
        <taxon>Basidiomycota</taxon>
        <taxon>Ustilaginomycotina</taxon>
        <taxon>Exobasidiomycetes</taxon>
        <taxon>Tilletiales</taxon>
        <taxon>Tilletiaceae</taxon>
        <taxon>Tilletia</taxon>
    </lineage>
</organism>
<evidence type="ECO:0000313" key="2">
    <source>
        <dbReference type="EMBL" id="KAE8258569.1"/>
    </source>
</evidence>
<evidence type="ECO:0000313" key="3">
    <source>
        <dbReference type="Proteomes" id="UP000077521"/>
    </source>
</evidence>
<dbReference type="InterPro" id="IPR003033">
    <property type="entry name" value="SCP2_sterol-bd_dom"/>
</dbReference>
<comment type="caution">
    <text evidence="2">The sequence shown here is derived from an EMBL/GenBank/DDBJ whole genome shotgun (WGS) entry which is preliminary data.</text>
</comment>
<keyword evidence="3" id="KW-1185">Reference proteome</keyword>
<dbReference type="Pfam" id="PF02036">
    <property type="entry name" value="SCP2"/>
    <property type="match status" value="1"/>
</dbReference>
<reference evidence="2" key="1">
    <citation type="submission" date="2016-04" db="EMBL/GenBank/DDBJ databases">
        <authorList>
            <person name="Nguyen H.D."/>
            <person name="Samba Siva P."/>
            <person name="Cullis J."/>
            <person name="Levesque C.A."/>
            <person name="Hambleton S."/>
        </authorList>
    </citation>
    <scope>NUCLEOTIDE SEQUENCE</scope>
    <source>
        <strain evidence="2">DAOMC 236416</strain>
    </source>
</reference>
<dbReference type="PANTHER" id="PTHR10094">
    <property type="entry name" value="STEROL CARRIER PROTEIN 2 SCP-2 FAMILY PROTEIN"/>
    <property type="match status" value="1"/>
</dbReference>
<dbReference type="GO" id="GO:0005829">
    <property type="term" value="C:cytosol"/>
    <property type="evidence" value="ECO:0007669"/>
    <property type="project" value="TreeGrafter"/>
</dbReference>
<dbReference type="InterPro" id="IPR036527">
    <property type="entry name" value="SCP2_sterol-bd_dom_sf"/>
</dbReference>
<reference evidence="2" key="2">
    <citation type="journal article" date="2019" name="IMA Fungus">
        <title>Genome sequencing and comparison of five Tilletia species to identify candidate genes for the detection of regulated species infecting wheat.</title>
        <authorList>
            <person name="Nguyen H.D.T."/>
            <person name="Sultana T."/>
            <person name="Kesanakurti P."/>
            <person name="Hambleton S."/>
        </authorList>
    </citation>
    <scope>NUCLEOTIDE SEQUENCE</scope>
    <source>
        <strain evidence="2">DAOMC 236416</strain>
    </source>
</reference>
<dbReference type="EMBL" id="LWDF02000065">
    <property type="protein sequence ID" value="KAE8258569.1"/>
    <property type="molecule type" value="Genomic_DNA"/>
</dbReference>
<dbReference type="Gene3D" id="3.30.1050.10">
    <property type="entry name" value="SCP2 sterol-binding domain"/>
    <property type="match status" value="1"/>
</dbReference>
<gene>
    <name evidence="2" type="ORF">A4X13_0g1607</name>
</gene>
<evidence type="ECO:0000259" key="1">
    <source>
        <dbReference type="Pfam" id="PF02036"/>
    </source>
</evidence>
<sequence>MGKKDANIDENTGNMLTLMMSQVEDLDFGTEGGDNDPKRLLVEGFQVSRLFAIVDFALSQAEVQDGILSGMNLMTREQAIKAINGTFVIEAIGEDKKVQPFYVDMKKEGRISLGPGPGKPKPDVTIRVSDRDMIALATGKITPQVAFMRGRIKVRGNIMKGLQMQTVMNRETSKLSKL</sequence>
<proteinExistence type="predicted"/>
<dbReference type="SUPFAM" id="SSF55718">
    <property type="entry name" value="SCP-like"/>
    <property type="match status" value="1"/>
</dbReference>
<dbReference type="AlphaFoldDB" id="A0A177TIU1"/>